<dbReference type="SUPFAM" id="SSF51905">
    <property type="entry name" value="FAD/NAD(P)-binding domain"/>
    <property type="match status" value="1"/>
</dbReference>
<feature type="domain" description="FAD-binding" evidence="4">
    <location>
        <begin position="335"/>
        <end position="405"/>
    </location>
</feature>
<comment type="caution">
    <text evidence="5">The sequence shown here is derived from an EMBL/GenBank/DDBJ whole genome shotgun (WGS) entry which is preliminary data.</text>
</comment>
<feature type="domain" description="FAD-binding" evidence="4">
    <location>
        <begin position="18"/>
        <end position="193"/>
    </location>
</feature>
<dbReference type="Pfam" id="PF01494">
    <property type="entry name" value="FAD_binding_3"/>
    <property type="match status" value="2"/>
</dbReference>
<keyword evidence="3" id="KW-0560">Oxidoreductase</keyword>
<dbReference type="EMBL" id="JANVFT010000032">
    <property type="protein sequence ID" value="KAJ4494415.1"/>
    <property type="molecule type" value="Genomic_DNA"/>
</dbReference>
<accession>A0ABQ8VHJ8</accession>
<dbReference type="PANTHER" id="PTHR46720:SF3">
    <property type="entry name" value="FAD-BINDING DOMAIN-CONTAINING PROTEIN-RELATED"/>
    <property type="match status" value="1"/>
</dbReference>
<gene>
    <name evidence="5" type="ORF">C8R41DRAFT_794251</name>
</gene>
<dbReference type="InterPro" id="IPR051104">
    <property type="entry name" value="FAD_monoxygenase"/>
</dbReference>
<evidence type="ECO:0000313" key="6">
    <source>
        <dbReference type="Proteomes" id="UP001150217"/>
    </source>
</evidence>
<dbReference type="Gene3D" id="3.50.50.60">
    <property type="entry name" value="FAD/NAD(P)-binding domain"/>
    <property type="match status" value="1"/>
</dbReference>
<keyword evidence="2" id="KW-0274">FAD</keyword>
<dbReference type="Proteomes" id="UP001150217">
    <property type="component" value="Unassembled WGS sequence"/>
</dbReference>
<name>A0ABQ8VHJ8_9AGAR</name>
<dbReference type="PANTHER" id="PTHR46720">
    <property type="entry name" value="HYDROXYLASE, PUTATIVE (AFU_ORTHOLOGUE AFUA_3G01460)-RELATED"/>
    <property type="match status" value="1"/>
</dbReference>
<evidence type="ECO:0000256" key="3">
    <source>
        <dbReference type="ARBA" id="ARBA00023002"/>
    </source>
</evidence>
<sequence>MNVPDTQRNGKKNNVRFRVTIVGCGIGGLTLAATISKFTIEQDGIIEVDMYESKSEVSVIGAGVGIWKRSWQVLQDLGFEEELVKREVKVPVDGESRGPIFRKSDQPTPGYDFHDHVMPYGPLGLHRPTLLEILQSKLSANCTIHTSKALVSYTVHAGDNDSGITLHFADNTTAEADILIGADGVYSATRQTMFSGLAEETGNKEYAQYARAEYSGTLAYRGPVPTEKLKEKYPQHIVLNRPKAWCGKSQHVITHPLGPYIGIILYMYRPDLSSPHLARFQNQSVIPSSRDEVLALCEGWEPELREVLECIDPDPSKVSCWVIHRVKPLPFCVLGNVGLIGDAAHAMLPHQGVGGGQAIEDAHLLGRLLTHPKAAVSSPSSPSTLPIILKLYETFRLPAAQKAAEASYDNGLMYEFNYPGLVFGDSQADPNSRGPTPDELKVLGERIGESFTWLKEGDVEGDWQKNGGRVGEDVIVAIFKRPAYDRKKRKKREGLNHRTGLYI</sequence>
<organism evidence="5 6">
    <name type="scientific">Lentinula lateritia</name>
    <dbReference type="NCBI Taxonomy" id="40482"/>
    <lineage>
        <taxon>Eukaryota</taxon>
        <taxon>Fungi</taxon>
        <taxon>Dikarya</taxon>
        <taxon>Basidiomycota</taxon>
        <taxon>Agaricomycotina</taxon>
        <taxon>Agaricomycetes</taxon>
        <taxon>Agaricomycetidae</taxon>
        <taxon>Agaricales</taxon>
        <taxon>Marasmiineae</taxon>
        <taxon>Omphalotaceae</taxon>
        <taxon>Lentinula</taxon>
    </lineage>
</organism>
<keyword evidence="6" id="KW-1185">Reference proteome</keyword>
<keyword evidence="1" id="KW-0285">Flavoprotein</keyword>
<dbReference type="PRINTS" id="PR00420">
    <property type="entry name" value="RNGMNOXGNASE"/>
</dbReference>
<evidence type="ECO:0000313" key="5">
    <source>
        <dbReference type="EMBL" id="KAJ4494415.1"/>
    </source>
</evidence>
<dbReference type="InterPro" id="IPR002938">
    <property type="entry name" value="FAD-bd"/>
</dbReference>
<evidence type="ECO:0000259" key="4">
    <source>
        <dbReference type="Pfam" id="PF01494"/>
    </source>
</evidence>
<proteinExistence type="predicted"/>
<dbReference type="InterPro" id="IPR036188">
    <property type="entry name" value="FAD/NAD-bd_sf"/>
</dbReference>
<reference evidence="5" key="1">
    <citation type="submission" date="2022-08" db="EMBL/GenBank/DDBJ databases">
        <title>A Global Phylogenomic Analysis of the Shiitake Genus Lentinula.</title>
        <authorList>
            <consortium name="DOE Joint Genome Institute"/>
            <person name="Sierra-Patev S."/>
            <person name="Min B."/>
            <person name="Naranjo-Ortiz M."/>
            <person name="Looney B."/>
            <person name="Konkel Z."/>
            <person name="Slot J.C."/>
            <person name="Sakamoto Y."/>
            <person name="Steenwyk J.L."/>
            <person name="Rokas A."/>
            <person name="Carro J."/>
            <person name="Camarero S."/>
            <person name="Ferreira P."/>
            <person name="Molpeceres G."/>
            <person name="Ruiz-Duenas F.J."/>
            <person name="Serrano A."/>
            <person name="Henrissat B."/>
            <person name="Drula E."/>
            <person name="Hughes K.W."/>
            <person name="Mata J.L."/>
            <person name="Ishikawa N.K."/>
            <person name="Vargas-Isla R."/>
            <person name="Ushijima S."/>
            <person name="Smith C.A."/>
            <person name="Ahrendt S."/>
            <person name="Andreopoulos W."/>
            <person name="He G."/>
            <person name="Labutti K."/>
            <person name="Lipzen A."/>
            <person name="Ng V."/>
            <person name="Riley R."/>
            <person name="Sandor L."/>
            <person name="Barry K."/>
            <person name="Martinez A.T."/>
            <person name="Xiao Y."/>
            <person name="Gibbons J.G."/>
            <person name="Terashima K."/>
            <person name="Grigoriev I.V."/>
            <person name="Hibbett D.S."/>
        </authorList>
    </citation>
    <scope>NUCLEOTIDE SEQUENCE</scope>
    <source>
        <strain evidence="5">RHP3577 ss4</strain>
    </source>
</reference>
<protein>
    <recommendedName>
        <fullName evidence="4">FAD-binding domain-containing protein</fullName>
    </recommendedName>
</protein>
<evidence type="ECO:0000256" key="2">
    <source>
        <dbReference type="ARBA" id="ARBA00022827"/>
    </source>
</evidence>
<evidence type="ECO:0000256" key="1">
    <source>
        <dbReference type="ARBA" id="ARBA00022630"/>
    </source>
</evidence>